<evidence type="ECO:0000256" key="5">
    <source>
        <dbReference type="ARBA" id="ARBA00022884"/>
    </source>
</evidence>
<keyword evidence="2 6" id="KW-0540">Nuclease</keyword>
<reference evidence="8" key="2">
    <citation type="journal article" date="2021" name="PeerJ">
        <title>Extensive microbial diversity within the chicken gut microbiome revealed by metagenomics and culture.</title>
        <authorList>
            <person name="Gilroy R."/>
            <person name="Ravi A."/>
            <person name="Getino M."/>
            <person name="Pursley I."/>
            <person name="Horton D.L."/>
            <person name="Alikhan N.F."/>
            <person name="Baker D."/>
            <person name="Gharbi K."/>
            <person name="Hall N."/>
            <person name="Watson M."/>
            <person name="Adriaenssens E.M."/>
            <person name="Foster-Nyarko E."/>
            <person name="Jarju S."/>
            <person name="Secka A."/>
            <person name="Antonio M."/>
            <person name="Oren A."/>
            <person name="Chaudhuri R.R."/>
            <person name="La Ragione R."/>
            <person name="Hildebrand F."/>
            <person name="Pallen M.J."/>
        </authorList>
    </citation>
    <scope>NUCLEOTIDE SEQUENCE</scope>
    <source>
        <strain evidence="8">1063</strain>
    </source>
</reference>
<dbReference type="Proteomes" id="UP000824088">
    <property type="component" value="Unassembled WGS sequence"/>
</dbReference>
<dbReference type="PANTHER" id="PTHR33992:SF1">
    <property type="entry name" value="RIBONUCLEASE P PROTEIN COMPONENT"/>
    <property type="match status" value="1"/>
</dbReference>
<dbReference type="InterPro" id="IPR020568">
    <property type="entry name" value="Ribosomal_Su5_D2-typ_SF"/>
</dbReference>
<organism evidence="8 9">
    <name type="scientific">Candidatus Limadaptatus stercorigallinarum</name>
    <dbReference type="NCBI Taxonomy" id="2840845"/>
    <lineage>
        <taxon>Bacteria</taxon>
        <taxon>Bacillati</taxon>
        <taxon>Bacillota</taxon>
        <taxon>Clostridia</taxon>
        <taxon>Eubacteriales</taxon>
        <taxon>Candidatus Limadaptatus</taxon>
    </lineage>
</organism>
<dbReference type="InterPro" id="IPR014721">
    <property type="entry name" value="Ribsml_uS5_D2-typ_fold_subgr"/>
</dbReference>
<evidence type="ECO:0000256" key="4">
    <source>
        <dbReference type="ARBA" id="ARBA00022801"/>
    </source>
</evidence>
<comment type="catalytic activity">
    <reaction evidence="6">
        <text>Endonucleolytic cleavage of RNA, removing 5'-extranucleotides from tRNA precursor.</text>
        <dbReference type="EC" id="3.1.26.5"/>
    </reaction>
</comment>
<keyword evidence="5 6" id="KW-0694">RNA-binding</keyword>
<keyword evidence="3 6" id="KW-0255">Endonuclease</keyword>
<evidence type="ECO:0000256" key="3">
    <source>
        <dbReference type="ARBA" id="ARBA00022759"/>
    </source>
</evidence>
<dbReference type="NCBIfam" id="TIGR00188">
    <property type="entry name" value="rnpA"/>
    <property type="match status" value="1"/>
</dbReference>
<dbReference type="GO" id="GO:0000049">
    <property type="term" value="F:tRNA binding"/>
    <property type="evidence" value="ECO:0007669"/>
    <property type="project" value="UniProtKB-UniRule"/>
</dbReference>
<name>A0A9D1HRB4_9FIRM</name>
<keyword evidence="1 6" id="KW-0819">tRNA processing</keyword>
<evidence type="ECO:0000313" key="9">
    <source>
        <dbReference type="Proteomes" id="UP000824088"/>
    </source>
</evidence>
<keyword evidence="4 6" id="KW-0378">Hydrolase</keyword>
<dbReference type="PANTHER" id="PTHR33992">
    <property type="entry name" value="RIBONUCLEASE P PROTEIN COMPONENT"/>
    <property type="match status" value="1"/>
</dbReference>
<dbReference type="GO" id="GO:0001682">
    <property type="term" value="P:tRNA 5'-leader removal"/>
    <property type="evidence" value="ECO:0007669"/>
    <property type="project" value="UniProtKB-UniRule"/>
</dbReference>
<evidence type="ECO:0000256" key="6">
    <source>
        <dbReference type="HAMAP-Rule" id="MF_00227"/>
    </source>
</evidence>
<dbReference type="GO" id="GO:0004526">
    <property type="term" value="F:ribonuclease P activity"/>
    <property type="evidence" value="ECO:0007669"/>
    <property type="project" value="UniProtKB-UniRule"/>
</dbReference>
<dbReference type="EC" id="3.1.26.5" evidence="6 7"/>
<evidence type="ECO:0000256" key="2">
    <source>
        <dbReference type="ARBA" id="ARBA00022722"/>
    </source>
</evidence>
<comment type="function">
    <text evidence="6">RNaseP catalyzes the removal of the 5'-leader sequence from pre-tRNA to produce the mature 5'-terminus. It can also cleave other RNA substrates such as 4.5S RNA. The protein component plays an auxiliary but essential role in vivo by binding to the 5'-leader sequence and broadening the substrate specificity of the ribozyme.</text>
</comment>
<evidence type="ECO:0000256" key="1">
    <source>
        <dbReference type="ARBA" id="ARBA00022694"/>
    </source>
</evidence>
<sequence>MKREFRLKKRAAFTYVYKRGERTRSRHLTLLAAKSGEGLKIGLSVSKKVGGAVTRNHVKRLLREALTPLTAAINPAFMYVIVAHPTAAELDFKAVCSETEKLFLKAGKLAVPEAK</sequence>
<accession>A0A9D1HRB4</accession>
<dbReference type="GO" id="GO:0030677">
    <property type="term" value="C:ribonuclease P complex"/>
    <property type="evidence" value="ECO:0007669"/>
    <property type="project" value="TreeGrafter"/>
</dbReference>
<comment type="caution">
    <text evidence="8">The sequence shown here is derived from an EMBL/GenBank/DDBJ whole genome shotgun (WGS) entry which is preliminary data.</text>
</comment>
<comment type="subunit">
    <text evidence="6">Consists of a catalytic RNA component (M1 or rnpB) and a protein subunit.</text>
</comment>
<protein>
    <recommendedName>
        <fullName evidence="6 7">Ribonuclease P protein component</fullName>
        <shortName evidence="6">RNase P protein</shortName>
        <shortName evidence="6">RNaseP protein</shortName>
        <ecNumber evidence="6 7">3.1.26.5</ecNumber>
    </recommendedName>
    <alternativeName>
        <fullName evidence="6">Protein C5</fullName>
    </alternativeName>
</protein>
<dbReference type="HAMAP" id="MF_00227">
    <property type="entry name" value="RNase_P"/>
    <property type="match status" value="1"/>
</dbReference>
<dbReference type="EMBL" id="DVMN01000026">
    <property type="protein sequence ID" value="HIU20882.1"/>
    <property type="molecule type" value="Genomic_DNA"/>
</dbReference>
<gene>
    <name evidence="6 8" type="primary">rnpA</name>
    <name evidence="8" type="ORF">IAD51_01380</name>
</gene>
<dbReference type="Pfam" id="PF00825">
    <property type="entry name" value="Ribonuclease_P"/>
    <property type="match status" value="1"/>
</dbReference>
<proteinExistence type="inferred from homology"/>
<dbReference type="AlphaFoldDB" id="A0A9D1HRB4"/>
<reference evidence="8" key="1">
    <citation type="submission" date="2020-10" db="EMBL/GenBank/DDBJ databases">
        <authorList>
            <person name="Gilroy R."/>
        </authorList>
    </citation>
    <scope>NUCLEOTIDE SEQUENCE</scope>
    <source>
        <strain evidence="8">1063</strain>
    </source>
</reference>
<evidence type="ECO:0000313" key="8">
    <source>
        <dbReference type="EMBL" id="HIU20882.1"/>
    </source>
</evidence>
<dbReference type="InterPro" id="IPR000100">
    <property type="entry name" value="RNase_P"/>
</dbReference>
<dbReference type="SUPFAM" id="SSF54211">
    <property type="entry name" value="Ribosomal protein S5 domain 2-like"/>
    <property type="match status" value="1"/>
</dbReference>
<comment type="similarity">
    <text evidence="6">Belongs to the RnpA family.</text>
</comment>
<dbReference type="Gene3D" id="3.30.230.10">
    <property type="match status" value="1"/>
</dbReference>
<evidence type="ECO:0000256" key="7">
    <source>
        <dbReference type="NCBIfam" id="TIGR00188"/>
    </source>
</evidence>
<dbReference type="GO" id="GO:0042781">
    <property type="term" value="F:3'-tRNA processing endoribonuclease activity"/>
    <property type="evidence" value="ECO:0007669"/>
    <property type="project" value="TreeGrafter"/>
</dbReference>